<dbReference type="GO" id="GO:0007166">
    <property type="term" value="P:cell surface receptor signaling pathway"/>
    <property type="evidence" value="ECO:0007669"/>
    <property type="project" value="InterPro"/>
</dbReference>
<dbReference type="VEuPathDB" id="FungiDB:ASPWEDRAFT_35399"/>
<evidence type="ECO:0000256" key="1">
    <source>
        <dbReference type="ARBA" id="ARBA00004141"/>
    </source>
</evidence>
<evidence type="ECO:0000256" key="4">
    <source>
        <dbReference type="ARBA" id="ARBA00023136"/>
    </source>
</evidence>
<evidence type="ECO:0000313" key="8">
    <source>
        <dbReference type="EMBL" id="OJJ41790.1"/>
    </source>
</evidence>
<accession>A0A1L9S3Q9</accession>
<feature type="transmembrane region" description="Helical" evidence="6">
    <location>
        <begin position="138"/>
        <end position="158"/>
    </location>
</feature>
<sequence>MTNSTLNGLCPTPFLQEGLFPSSGGFIKGRYCEKIPTRGGEVSCCLPCPLGEWIYGDDVIPKTEVAGWTSVAILPLCIFLLLSYAVLPAKWTHRHYLNICFTLGICFMELAFIIPLGAKPEQCHNDITPNDMYSDLSCAFTGSLLLFGGWIVIIWSFIRTVAFHLQVCWEVMLGPKFMWGAFLCGWGIPALGTTLMLIYTGVSFRFGGTCHINIDHGLQAYWIPITVFAVAALVLQVVTMAYCIHVYVRSLFDNDTTTNSSGLPSYSASITTVTARQAYKRIRRVLQLQWRGVALVLIIIGNVIFFAVVFIKLDNAVTPNEANVKKAIPWLLCLVTTEGDRKACAKKAEVLGPNEATLLALLILLSLVGLWNFILFARPSMFVGWVDFFRSKFGKEREFISADPERYTDSRAYEMITNSTLPSLKTPEPVVRAPSPILKASPTTSEHYGRDAKYSRPPMSFSRPLPASPQGRDWDPKSTFAPSHSRDPSGA</sequence>
<dbReference type="GO" id="GO:0016020">
    <property type="term" value="C:membrane"/>
    <property type="evidence" value="ECO:0007669"/>
    <property type="project" value="UniProtKB-SubCell"/>
</dbReference>
<evidence type="ECO:0000313" key="9">
    <source>
        <dbReference type="Proteomes" id="UP000184383"/>
    </source>
</evidence>
<keyword evidence="9" id="KW-1185">Reference proteome</keyword>
<feature type="transmembrane region" description="Helical" evidence="6">
    <location>
        <begin position="290"/>
        <end position="311"/>
    </location>
</feature>
<dbReference type="STRING" id="1073089.A0A1L9S3Q9"/>
<dbReference type="PANTHER" id="PTHR42058">
    <property type="entry name" value="G_PROTEIN_RECEP_F2_4 DOMAIN-CONTAINING PROTEIN"/>
    <property type="match status" value="1"/>
</dbReference>
<proteinExistence type="predicted"/>
<evidence type="ECO:0000256" key="5">
    <source>
        <dbReference type="SAM" id="MobiDB-lite"/>
    </source>
</evidence>
<dbReference type="Gene3D" id="1.20.1070.10">
    <property type="entry name" value="Rhodopsin 7-helix transmembrane proteins"/>
    <property type="match status" value="1"/>
</dbReference>
<keyword evidence="2 6" id="KW-0812">Transmembrane</keyword>
<organism evidence="8 9">
    <name type="scientific">Aspergillus wentii DTO 134E9</name>
    <dbReference type="NCBI Taxonomy" id="1073089"/>
    <lineage>
        <taxon>Eukaryota</taxon>
        <taxon>Fungi</taxon>
        <taxon>Dikarya</taxon>
        <taxon>Ascomycota</taxon>
        <taxon>Pezizomycotina</taxon>
        <taxon>Eurotiomycetes</taxon>
        <taxon>Eurotiomycetidae</taxon>
        <taxon>Eurotiales</taxon>
        <taxon>Aspergillaceae</taxon>
        <taxon>Aspergillus</taxon>
        <taxon>Aspergillus subgen. Cremei</taxon>
    </lineage>
</organism>
<dbReference type="RefSeq" id="XP_040695466.1">
    <property type="nucleotide sequence ID" value="XM_040834222.1"/>
</dbReference>
<reference evidence="9" key="1">
    <citation type="journal article" date="2017" name="Genome Biol.">
        <title>Comparative genomics reveals high biological diversity and specific adaptations in the industrially and medically important fungal genus Aspergillus.</title>
        <authorList>
            <person name="de Vries R.P."/>
            <person name="Riley R."/>
            <person name="Wiebenga A."/>
            <person name="Aguilar-Osorio G."/>
            <person name="Amillis S."/>
            <person name="Uchima C.A."/>
            <person name="Anderluh G."/>
            <person name="Asadollahi M."/>
            <person name="Askin M."/>
            <person name="Barry K."/>
            <person name="Battaglia E."/>
            <person name="Bayram O."/>
            <person name="Benocci T."/>
            <person name="Braus-Stromeyer S.A."/>
            <person name="Caldana C."/>
            <person name="Canovas D."/>
            <person name="Cerqueira G.C."/>
            <person name="Chen F."/>
            <person name="Chen W."/>
            <person name="Choi C."/>
            <person name="Clum A."/>
            <person name="Dos Santos R.A."/>
            <person name="Damasio A.R."/>
            <person name="Diallinas G."/>
            <person name="Emri T."/>
            <person name="Fekete E."/>
            <person name="Flipphi M."/>
            <person name="Freyberg S."/>
            <person name="Gallo A."/>
            <person name="Gournas C."/>
            <person name="Habgood R."/>
            <person name="Hainaut M."/>
            <person name="Harispe M.L."/>
            <person name="Henrissat B."/>
            <person name="Hilden K.S."/>
            <person name="Hope R."/>
            <person name="Hossain A."/>
            <person name="Karabika E."/>
            <person name="Karaffa L."/>
            <person name="Karanyi Z."/>
            <person name="Krasevec N."/>
            <person name="Kuo A."/>
            <person name="Kusch H."/>
            <person name="LaButti K."/>
            <person name="Lagendijk E.L."/>
            <person name="Lapidus A."/>
            <person name="Levasseur A."/>
            <person name="Lindquist E."/>
            <person name="Lipzen A."/>
            <person name="Logrieco A.F."/>
            <person name="MacCabe A."/>
            <person name="Maekelae M.R."/>
            <person name="Malavazi I."/>
            <person name="Melin P."/>
            <person name="Meyer V."/>
            <person name="Mielnichuk N."/>
            <person name="Miskei M."/>
            <person name="Molnar A.P."/>
            <person name="Mule G."/>
            <person name="Ngan C.Y."/>
            <person name="Orejas M."/>
            <person name="Orosz E."/>
            <person name="Ouedraogo J.P."/>
            <person name="Overkamp K.M."/>
            <person name="Park H.-S."/>
            <person name="Perrone G."/>
            <person name="Piumi F."/>
            <person name="Punt P.J."/>
            <person name="Ram A.F."/>
            <person name="Ramon A."/>
            <person name="Rauscher S."/>
            <person name="Record E."/>
            <person name="Riano-Pachon D.M."/>
            <person name="Robert V."/>
            <person name="Roehrig J."/>
            <person name="Ruller R."/>
            <person name="Salamov A."/>
            <person name="Salih N.S."/>
            <person name="Samson R.A."/>
            <person name="Sandor E."/>
            <person name="Sanguinetti M."/>
            <person name="Schuetze T."/>
            <person name="Sepcic K."/>
            <person name="Shelest E."/>
            <person name="Sherlock G."/>
            <person name="Sophianopoulou V."/>
            <person name="Squina F.M."/>
            <person name="Sun H."/>
            <person name="Susca A."/>
            <person name="Todd R.B."/>
            <person name="Tsang A."/>
            <person name="Unkles S.E."/>
            <person name="van de Wiele N."/>
            <person name="van Rossen-Uffink D."/>
            <person name="Oliveira J.V."/>
            <person name="Vesth T.C."/>
            <person name="Visser J."/>
            <person name="Yu J.-H."/>
            <person name="Zhou M."/>
            <person name="Andersen M.R."/>
            <person name="Archer D.B."/>
            <person name="Baker S.E."/>
            <person name="Benoit I."/>
            <person name="Brakhage A.A."/>
            <person name="Braus G.H."/>
            <person name="Fischer R."/>
            <person name="Frisvad J.C."/>
            <person name="Goldman G.H."/>
            <person name="Houbraken J."/>
            <person name="Oakley B."/>
            <person name="Pocsi I."/>
            <person name="Scazzocchio C."/>
            <person name="Seiboth B."/>
            <person name="vanKuyk P.A."/>
            <person name="Wortman J."/>
            <person name="Dyer P.S."/>
            <person name="Grigoriev I.V."/>
        </authorList>
    </citation>
    <scope>NUCLEOTIDE SEQUENCE [LARGE SCALE GENOMIC DNA]</scope>
    <source>
        <strain evidence="9">DTO 134E9</strain>
    </source>
</reference>
<dbReference type="EMBL" id="KV878209">
    <property type="protein sequence ID" value="OJJ41790.1"/>
    <property type="molecule type" value="Genomic_DNA"/>
</dbReference>
<dbReference type="InterPro" id="IPR017981">
    <property type="entry name" value="GPCR_2-like_7TM"/>
</dbReference>
<dbReference type="GO" id="GO:0004930">
    <property type="term" value="F:G protein-coupled receptor activity"/>
    <property type="evidence" value="ECO:0007669"/>
    <property type="project" value="InterPro"/>
</dbReference>
<feature type="transmembrane region" description="Helical" evidence="6">
    <location>
        <begin position="179"/>
        <end position="201"/>
    </location>
</feature>
<feature type="domain" description="G-protein coupled receptors family 2 profile 2" evidence="7">
    <location>
        <begin position="59"/>
        <end position="380"/>
    </location>
</feature>
<evidence type="ECO:0000256" key="3">
    <source>
        <dbReference type="ARBA" id="ARBA00022989"/>
    </source>
</evidence>
<feature type="region of interest" description="Disordered" evidence="5">
    <location>
        <begin position="424"/>
        <end position="491"/>
    </location>
</feature>
<dbReference type="PROSITE" id="PS50261">
    <property type="entry name" value="G_PROTEIN_RECEP_F2_4"/>
    <property type="match status" value="1"/>
</dbReference>
<dbReference type="PANTHER" id="PTHR42058:SF1">
    <property type="entry name" value="G-PROTEIN COUPLED RECEPTORS FAMILY 2 PROFILE 2 DOMAIN-CONTAINING PROTEIN"/>
    <property type="match status" value="1"/>
</dbReference>
<dbReference type="GeneID" id="63750070"/>
<keyword evidence="3 6" id="KW-1133">Transmembrane helix</keyword>
<feature type="transmembrane region" description="Helical" evidence="6">
    <location>
        <begin position="221"/>
        <end position="244"/>
    </location>
</feature>
<name>A0A1L9S3Q9_ASPWE</name>
<protein>
    <recommendedName>
        <fullName evidence="7">G-protein coupled receptors family 2 profile 2 domain-containing protein</fullName>
    </recommendedName>
</protein>
<evidence type="ECO:0000256" key="2">
    <source>
        <dbReference type="ARBA" id="ARBA00022692"/>
    </source>
</evidence>
<keyword evidence="4 6" id="KW-0472">Membrane</keyword>
<feature type="transmembrane region" description="Helical" evidence="6">
    <location>
        <begin position="99"/>
        <end position="118"/>
    </location>
</feature>
<feature type="transmembrane region" description="Helical" evidence="6">
    <location>
        <begin position="65"/>
        <end position="87"/>
    </location>
</feature>
<dbReference type="Proteomes" id="UP000184383">
    <property type="component" value="Unassembled WGS sequence"/>
</dbReference>
<dbReference type="OrthoDB" id="26203at2759"/>
<evidence type="ECO:0000256" key="6">
    <source>
        <dbReference type="SAM" id="Phobius"/>
    </source>
</evidence>
<gene>
    <name evidence="8" type="ORF">ASPWEDRAFT_35399</name>
</gene>
<dbReference type="AlphaFoldDB" id="A0A1L9S3Q9"/>
<evidence type="ECO:0000259" key="7">
    <source>
        <dbReference type="PROSITE" id="PS50261"/>
    </source>
</evidence>
<dbReference type="Pfam" id="PF00002">
    <property type="entry name" value="7tm_2"/>
    <property type="match status" value="1"/>
</dbReference>
<comment type="subcellular location">
    <subcellularLocation>
        <location evidence="1">Membrane</location>
        <topology evidence="1">Multi-pass membrane protein</topology>
    </subcellularLocation>
</comment>
<dbReference type="InterPro" id="IPR000832">
    <property type="entry name" value="GPCR_2_secretin-like"/>
</dbReference>
<feature type="transmembrane region" description="Helical" evidence="6">
    <location>
        <begin position="356"/>
        <end position="377"/>
    </location>
</feature>
<dbReference type="InterPro" id="IPR053247">
    <property type="entry name" value="GPCR_GPR1/git3-like"/>
</dbReference>